<accession>A0AAE1ATF2</accession>
<sequence>MNTGNQAITAVSRSQVSRCDFKCPNGRCVDSSNVCDASWTYACSAAGRNLCRKSEEHDPRCIRSDQFCNEQNDCKVATNYDESSCGGNNLLFL</sequence>
<proteinExistence type="predicted"/>
<evidence type="ECO:0000313" key="2">
    <source>
        <dbReference type="Proteomes" id="UP001283361"/>
    </source>
</evidence>
<reference evidence="1" key="1">
    <citation type="journal article" date="2023" name="G3 (Bethesda)">
        <title>A reference genome for the long-term kleptoplast-retaining sea slug Elysia crispata morphotype clarki.</title>
        <authorList>
            <person name="Eastman K.E."/>
            <person name="Pendleton A.L."/>
            <person name="Shaikh M.A."/>
            <person name="Suttiyut T."/>
            <person name="Ogas R."/>
            <person name="Tomko P."/>
            <person name="Gavelis G."/>
            <person name="Widhalm J.R."/>
            <person name="Wisecaver J.H."/>
        </authorList>
    </citation>
    <scope>NUCLEOTIDE SEQUENCE</scope>
    <source>
        <strain evidence="1">ECLA1</strain>
    </source>
</reference>
<dbReference type="AlphaFoldDB" id="A0AAE1ATF2"/>
<dbReference type="EMBL" id="JAWDGP010001246">
    <property type="protein sequence ID" value="KAK3793444.1"/>
    <property type="molecule type" value="Genomic_DNA"/>
</dbReference>
<dbReference type="Proteomes" id="UP001283361">
    <property type="component" value="Unassembled WGS sequence"/>
</dbReference>
<comment type="caution">
    <text evidence="1">The sequence shown here is derived from an EMBL/GenBank/DDBJ whole genome shotgun (WGS) entry which is preliminary data.</text>
</comment>
<organism evidence="1 2">
    <name type="scientific">Elysia crispata</name>
    <name type="common">lettuce slug</name>
    <dbReference type="NCBI Taxonomy" id="231223"/>
    <lineage>
        <taxon>Eukaryota</taxon>
        <taxon>Metazoa</taxon>
        <taxon>Spiralia</taxon>
        <taxon>Lophotrochozoa</taxon>
        <taxon>Mollusca</taxon>
        <taxon>Gastropoda</taxon>
        <taxon>Heterobranchia</taxon>
        <taxon>Euthyneura</taxon>
        <taxon>Panpulmonata</taxon>
        <taxon>Sacoglossa</taxon>
        <taxon>Placobranchoidea</taxon>
        <taxon>Plakobranchidae</taxon>
        <taxon>Elysia</taxon>
    </lineage>
</organism>
<evidence type="ECO:0000313" key="1">
    <source>
        <dbReference type="EMBL" id="KAK3793444.1"/>
    </source>
</evidence>
<keyword evidence="2" id="KW-1185">Reference proteome</keyword>
<name>A0AAE1ATF2_9GAST</name>
<protein>
    <submittedName>
        <fullName evidence="1">Uncharacterized protein</fullName>
    </submittedName>
</protein>
<gene>
    <name evidence="1" type="ORF">RRG08_018618</name>
</gene>